<evidence type="ECO:0000313" key="4">
    <source>
        <dbReference type="EMBL" id="MBD2867082.1"/>
    </source>
</evidence>
<feature type="compositionally biased region" description="Polar residues" evidence="1">
    <location>
        <begin position="237"/>
        <end position="247"/>
    </location>
</feature>
<name>A0A927CI47_9BACL</name>
<comment type="caution">
    <text evidence="4">The sequence shown here is derived from an EMBL/GenBank/DDBJ whole genome shotgun (WGS) entry which is preliminary data.</text>
</comment>
<keyword evidence="5" id="KW-1185">Reference proteome</keyword>
<organism evidence="4 5">
    <name type="scientific">Paenibacillus arenilitoris</name>
    <dbReference type="NCBI Taxonomy" id="2772299"/>
    <lineage>
        <taxon>Bacteria</taxon>
        <taxon>Bacillati</taxon>
        <taxon>Bacillota</taxon>
        <taxon>Bacilli</taxon>
        <taxon>Bacillales</taxon>
        <taxon>Paenibacillaceae</taxon>
        <taxon>Paenibacillus</taxon>
    </lineage>
</organism>
<evidence type="ECO:0000313" key="5">
    <source>
        <dbReference type="Proteomes" id="UP000632125"/>
    </source>
</evidence>
<proteinExistence type="predicted"/>
<protein>
    <submittedName>
        <fullName evidence="4">S-layer homology domain-containing protein</fullName>
    </submittedName>
</protein>
<dbReference type="PROSITE" id="PS51272">
    <property type="entry name" value="SLH"/>
    <property type="match status" value="2"/>
</dbReference>
<feature type="domain" description="SLH" evidence="3">
    <location>
        <begin position="26"/>
        <end position="89"/>
    </location>
</feature>
<feature type="signal peptide" evidence="2">
    <location>
        <begin position="1"/>
        <end position="26"/>
    </location>
</feature>
<dbReference type="EMBL" id="JACXIY010000001">
    <property type="protein sequence ID" value="MBD2867082.1"/>
    <property type="molecule type" value="Genomic_DNA"/>
</dbReference>
<sequence length="247" mass="26777">MKTKFKMLTLSTVTALSLTFAGQSFAAANPFTDLANIAAKDKIAALQEQGIVKGISDDLFAPNATITAAQGVQLIVNAANLNLDLVRFLVEPKATDYFKNADNDAWYANALITASVNGVELPDDLDPNKKWTREEFTHLLIRTIEAHSNLPMLNLVPAEINDEADLTVDYQGSIQRALAYDVVELDEQGNFHPKAEITRAEAAEQIYNVLEYVKAHPAPAPEADPASDETDAKRAPGSTSPQIPGTK</sequence>
<feature type="region of interest" description="Disordered" evidence="1">
    <location>
        <begin position="217"/>
        <end position="247"/>
    </location>
</feature>
<evidence type="ECO:0000259" key="3">
    <source>
        <dbReference type="PROSITE" id="PS51272"/>
    </source>
</evidence>
<feature type="domain" description="SLH" evidence="3">
    <location>
        <begin position="157"/>
        <end position="220"/>
    </location>
</feature>
<dbReference type="RefSeq" id="WP_190857343.1">
    <property type="nucleotide sequence ID" value="NZ_JACXIY010000001.1"/>
</dbReference>
<dbReference type="Pfam" id="PF00395">
    <property type="entry name" value="SLH"/>
    <property type="match status" value="2"/>
</dbReference>
<dbReference type="Proteomes" id="UP000632125">
    <property type="component" value="Unassembled WGS sequence"/>
</dbReference>
<evidence type="ECO:0000256" key="2">
    <source>
        <dbReference type="SAM" id="SignalP"/>
    </source>
</evidence>
<evidence type="ECO:0000256" key="1">
    <source>
        <dbReference type="SAM" id="MobiDB-lite"/>
    </source>
</evidence>
<reference evidence="4" key="1">
    <citation type="submission" date="2020-09" db="EMBL/GenBank/DDBJ databases">
        <title>A novel bacterium of genus Paenibacillus, isolated from South China Sea.</title>
        <authorList>
            <person name="Huang H."/>
            <person name="Mo K."/>
            <person name="Hu Y."/>
        </authorList>
    </citation>
    <scope>NUCLEOTIDE SEQUENCE</scope>
    <source>
        <strain evidence="4">IB182493</strain>
    </source>
</reference>
<gene>
    <name evidence="4" type="ORF">IDH41_00720</name>
</gene>
<dbReference type="AlphaFoldDB" id="A0A927CI47"/>
<feature type="chain" id="PRO_5036744536" evidence="2">
    <location>
        <begin position="27"/>
        <end position="247"/>
    </location>
</feature>
<accession>A0A927CI47</accession>
<dbReference type="InterPro" id="IPR001119">
    <property type="entry name" value="SLH_dom"/>
</dbReference>
<keyword evidence="2" id="KW-0732">Signal</keyword>